<accession>Q07NV1</accession>
<dbReference type="HOGENOM" id="CLU_134406_0_0_5"/>
<dbReference type="KEGG" id="rpe:RPE_2444"/>
<gene>
    <name evidence="1" type="ordered locus">RPE_2444</name>
</gene>
<sequence>MKAASQRDLFNGVLETGVRTLVILNAFRSFDLDREELGLLDYFVVHTSQAGGPPDIHPTGPSSFSEYHVRRRRIDDGIQLLRRIRLIDVAAIPERGIVFRAGEDAPAFVDLLRAPYNRDLVTRSGWLRDQCNYNVAFLRGLRDRIERWSIEFQQREVPGASE</sequence>
<dbReference type="EMBL" id="CP000463">
    <property type="protein sequence ID" value="ABJ06383.1"/>
    <property type="molecule type" value="Genomic_DNA"/>
</dbReference>
<protein>
    <submittedName>
        <fullName evidence="1">Putative threonine efflux protein</fullName>
    </submittedName>
</protein>
<reference evidence="1" key="1">
    <citation type="submission" date="2006-09" db="EMBL/GenBank/DDBJ databases">
        <title>Complete sequence of Rhodopseudomonas palustris BisA53.</title>
        <authorList>
            <consortium name="US DOE Joint Genome Institute"/>
            <person name="Copeland A."/>
            <person name="Lucas S."/>
            <person name="Lapidus A."/>
            <person name="Barry K."/>
            <person name="Detter J.C."/>
            <person name="Glavina del Rio T."/>
            <person name="Hammon N."/>
            <person name="Israni S."/>
            <person name="Dalin E."/>
            <person name="Tice H."/>
            <person name="Pitluck S."/>
            <person name="Chain P."/>
            <person name="Malfatti S."/>
            <person name="Shin M."/>
            <person name="Vergez L."/>
            <person name="Schmutz J."/>
            <person name="Larimer F."/>
            <person name="Land M."/>
            <person name="Hauser L."/>
            <person name="Pelletier D.A."/>
            <person name="Kyrpides N."/>
            <person name="Kim E."/>
            <person name="Harwood C.S."/>
            <person name="Oda Y."/>
            <person name="Richardson P."/>
        </authorList>
    </citation>
    <scope>NUCLEOTIDE SEQUENCE [LARGE SCALE GENOMIC DNA]</scope>
    <source>
        <strain evidence="1">BisA53</strain>
    </source>
</reference>
<dbReference type="eggNOG" id="ENOG5032RUZ">
    <property type="taxonomic scope" value="Bacteria"/>
</dbReference>
<dbReference type="Pfam" id="PF20288">
    <property type="entry name" value="MC2"/>
    <property type="match status" value="1"/>
</dbReference>
<name>Q07NV1_RHOP5</name>
<proteinExistence type="predicted"/>
<dbReference type="InterPro" id="IPR046904">
    <property type="entry name" value="ABC-3C_MC2"/>
</dbReference>
<evidence type="ECO:0000313" key="1">
    <source>
        <dbReference type="EMBL" id="ABJ06383.1"/>
    </source>
</evidence>
<dbReference type="STRING" id="316055.RPE_2444"/>
<dbReference type="AlphaFoldDB" id="Q07NV1"/>
<organism evidence="1">
    <name type="scientific">Rhodopseudomonas palustris (strain BisA53)</name>
    <dbReference type="NCBI Taxonomy" id="316055"/>
    <lineage>
        <taxon>Bacteria</taxon>
        <taxon>Pseudomonadati</taxon>
        <taxon>Pseudomonadota</taxon>
        <taxon>Alphaproteobacteria</taxon>
        <taxon>Hyphomicrobiales</taxon>
        <taxon>Nitrobacteraceae</taxon>
        <taxon>Rhodopseudomonas</taxon>
    </lineage>
</organism>